<name>A0A8J3LUI0_9ACTN</name>
<feature type="region of interest" description="Disordered" evidence="1">
    <location>
        <begin position="56"/>
        <end position="109"/>
    </location>
</feature>
<accession>A0A8J3LUI0</accession>
<evidence type="ECO:0000313" key="2">
    <source>
        <dbReference type="EMBL" id="GIG19065.1"/>
    </source>
</evidence>
<evidence type="ECO:0000313" key="3">
    <source>
        <dbReference type="Proteomes" id="UP000660339"/>
    </source>
</evidence>
<protein>
    <submittedName>
        <fullName evidence="2">Uncharacterized protein</fullName>
    </submittedName>
</protein>
<gene>
    <name evidence="2" type="ORF">Cme02nite_73970</name>
</gene>
<proteinExistence type="predicted"/>
<reference evidence="2" key="1">
    <citation type="submission" date="2021-01" db="EMBL/GenBank/DDBJ databases">
        <title>Whole genome shotgun sequence of Catellatospora methionotrophica NBRC 14553.</title>
        <authorList>
            <person name="Komaki H."/>
            <person name="Tamura T."/>
        </authorList>
    </citation>
    <scope>NUCLEOTIDE SEQUENCE</scope>
    <source>
        <strain evidence="2">NBRC 14553</strain>
    </source>
</reference>
<comment type="caution">
    <text evidence="2">The sequence shown here is derived from an EMBL/GenBank/DDBJ whole genome shotgun (WGS) entry which is preliminary data.</text>
</comment>
<dbReference type="Proteomes" id="UP000660339">
    <property type="component" value="Unassembled WGS sequence"/>
</dbReference>
<organism evidence="2 3">
    <name type="scientific">Catellatospora methionotrophica</name>
    <dbReference type="NCBI Taxonomy" id="121620"/>
    <lineage>
        <taxon>Bacteria</taxon>
        <taxon>Bacillati</taxon>
        <taxon>Actinomycetota</taxon>
        <taxon>Actinomycetes</taxon>
        <taxon>Micromonosporales</taxon>
        <taxon>Micromonosporaceae</taxon>
        <taxon>Catellatospora</taxon>
    </lineage>
</organism>
<sequence>MYSWQVGPAIKSPTEVSRLLALPTLITELWLTLLAVLAETEDGVWQVGKLASSTSLPPEVGSTGGLPWQTTRNQRPAASTELRCGGAPSGRVEGTMQRQRLPRPSWADERARELTPADLVARDFSQLVAWNRSTSVVRAVLARLRTDLGGET</sequence>
<evidence type="ECO:0000256" key="1">
    <source>
        <dbReference type="SAM" id="MobiDB-lite"/>
    </source>
</evidence>
<feature type="compositionally biased region" description="Polar residues" evidence="1">
    <location>
        <begin position="68"/>
        <end position="77"/>
    </location>
</feature>
<dbReference type="AlphaFoldDB" id="A0A8J3LUI0"/>
<keyword evidence="3" id="KW-1185">Reference proteome</keyword>
<dbReference type="EMBL" id="BONJ01000047">
    <property type="protein sequence ID" value="GIG19065.1"/>
    <property type="molecule type" value="Genomic_DNA"/>
</dbReference>